<keyword evidence="3 6" id="KW-1133">Transmembrane helix</keyword>
<keyword evidence="2 6" id="KW-0812">Transmembrane</keyword>
<evidence type="ECO:0000313" key="7">
    <source>
        <dbReference type="EMBL" id="MDN4472492.1"/>
    </source>
</evidence>
<dbReference type="EMBL" id="JAUHPV010000003">
    <property type="protein sequence ID" value="MDN4472492.1"/>
    <property type="molecule type" value="Genomic_DNA"/>
</dbReference>
<feature type="transmembrane region" description="Helical" evidence="6">
    <location>
        <begin position="151"/>
        <end position="171"/>
    </location>
</feature>
<evidence type="ECO:0000256" key="5">
    <source>
        <dbReference type="SAM" id="MobiDB-lite"/>
    </source>
</evidence>
<reference evidence="7" key="1">
    <citation type="submission" date="2023-06" db="EMBL/GenBank/DDBJ databases">
        <title>SYSU T00b26.</title>
        <authorList>
            <person name="Gao L."/>
            <person name="Fang B.-Z."/>
            <person name="Li W.-J."/>
        </authorList>
    </citation>
    <scope>NUCLEOTIDE SEQUENCE</scope>
    <source>
        <strain evidence="7">SYSU T00b26</strain>
    </source>
</reference>
<gene>
    <name evidence="7" type="ORF">QQX04_05735</name>
</gene>
<dbReference type="RefSeq" id="WP_301127116.1">
    <property type="nucleotide sequence ID" value="NZ_JAUHPV010000003.1"/>
</dbReference>
<organism evidence="7 8">
    <name type="scientific">Demequina zhanjiangensis</name>
    <dbReference type="NCBI Taxonomy" id="3051659"/>
    <lineage>
        <taxon>Bacteria</taxon>
        <taxon>Bacillati</taxon>
        <taxon>Actinomycetota</taxon>
        <taxon>Actinomycetes</taxon>
        <taxon>Micrococcales</taxon>
        <taxon>Demequinaceae</taxon>
        <taxon>Demequina</taxon>
    </lineage>
</organism>
<comment type="subcellular location">
    <subcellularLocation>
        <location evidence="1">Membrane</location>
        <topology evidence="1">Multi-pass membrane protein</topology>
    </subcellularLocation>
</comment>
<dbReference type="Proteomes" id="UP001172738">
    <property type="component" value="Unassembled WGS sequence"/>
</dbReference>
<evidence type="ECO:0000313" key="8">
    <source>
        <dbReference type="Proteomes" id="UP001172738"/>
    </source>
</evidence>
<keyword evidence="4 6" id="KW-0472">Membrane</keyword>
<feature type="transmembrane region" description="Helical" evidence="6">
    <location>
        <begin position="177"/>
        <end position="195"/>
    </location>
</feature>
<evidence type="ECO:0000256" key="2">
    <source>
        <dbReference type="ARBA" id="ARBA00022692"/>
    </source>
</evidence>
<protein>
    <submittedName>
        <fullName evidence="7">DUF4870 domain-containing protein</fullName>
    </submittedName>
</protein>
<name>A0ABT8G0F4_9MICO</name>
<evidence type="ECO:0000256" key="3">
    <source>
        <dbReference type="ARBA" id="ARBA00022989"/>
    </source>
</evidence>
<proteinExistence type="predicted"/>
<accession>A0ABT8G0F4</accession>
<feature type="compositionally biased region" description="Low complexity" evidence="5">
    <location>
        <begin position="63"/>
        <end position="80"/>
    </location>
</feature>
<sequence length="211" mass="21952">MNDTDRTEGVDTTPDDATQDAAAPTVGDAGQAPALEAGPSATSPAPESIPQPEPGGYVPPAEGTIPPGGTVPPAGTAPTGQVPPYAGPTRMLESEARNWSMAIHMIAAVAVLLSAGTISWLVPLVVWLVFRERSALIDHHGKQNLNLQLTILVSGVAAVVLGLMLFVVGLAVTLPLWGVYVLYAIVISFVAGVKASNGEYYRIPLIIPFLR</sequence>
<evidence type="ECO:0000256" key="1">
    <source>
        <dbReference type="ARBA" id="ARBA00004141"/>
    </source>
</evidence>
<feature type="transmembrane region" description="Helical" evidence="6">
    <location>
        <begin position="101"/>
        <end position="130"/>
    </location>
</feature>
<evidence type="ECO:0000256" key="6">
    <source>
        <dbReference type="SAM" id="Phobius"/>
    </source>
</evidence>
<feature type="region of interest" description="Disordered" evidence="5">
    <location>
        <begin position="1"/>
        <end position="88"/>
    </location>
</feature>
<comment type="caution">
    <text evidence="7">The sequence shown here is derived from an EMBL/GenBank/DDBJ whole genome shotgun (WGS) entry which is preliminary data.</text>
</comment>
<dbReference type="Pfam" id="PF09685">
    <property type="entry name" value="MamF_MmsF"/>
    <property type="match status" value="1"/>
</dbReference>
<dbReference type="InterPro" id="IPR019109">
    <property type="entry name" value="MamF_MmsF"/>
</dbReference>
<evidence type="ECO:0000256" key="4">
    <source>
        <dbReference type="ARBA" id="ARBA00023136"/>
    </source>
</evidence>
<keyword evidence="8" id="KW-1185">Reference proteome</keyword>